<feature type="non-terminal residue" evidence="1">
    <location>
        <position position="67"/>
    </location>
</feature>
<proteinExistence type="predicted"/>
<name>A0A6J4JXA3_9CYAN</name>
<evidence type="ECO:0008006" key="2">
    <source>
        <dbReference type="Google" id="ProtNLM"/>
    </source>
</evidence>
<evidence type="ECO:0000313" key="1">
    <source>
        <dbReference type="EMBL" id="CAA9290079.1"/>
    </source>
</evidence>
<gene>
    <name evidence="1" type="ORF">AVDCRST_MAG92-4202</name>
</gene>
<protein>
    <recommendedName>
        <fullName evidence="2">Mobile element protein</fullName>
    </recommendedName>
</protein>
<sequence>MRAGDAACSRFLKSDDLNIKRLCFPLVKEILKVKFKKSKPLKLAIDRTSVASAKCIHAQSDLGERES</sequence>
<organism evidence="1">
    <name type="scientific">uncultured Coleofasciculus sp</name>
    <dbReference type="NCBI Taxonomy" id="1267456"/>
    <lineage>
        <taxon>Bacteria</taxon>
        <taxon>Bacillati</taxon>
        <taxon>Cyanobacteriota</taxon>
        <taxon>Cyanophyceae</taxon>
        <taxon>Coleofasciculales</taxon>
        <taxon>Coleofasciculaceae</taxon>
        <taxon>Coleofasciculus</taxon>
        <taxon>environmental samples</taxon>
    </lineage>
</organism>
<dbReference type="AlphaFoldDB" id="A0A6J4JXA3"/>
<dbReference type="EMBL" id="CADCTM010000744">
    <property type="protein sequence ID" value="CAA9290079.1"/>
    <property type="molecule type" value="Genomic_DNA"/>
</dbReference>
<accession>A0A6J4JXA3</accession>
<reference evidence="1" key="1">
    <citation type="submission" date="2020-02" db="EMBL/GenBank/DDBJ databases">
        <authorList>
            <person name="Meier V. D."/>
        </authorList>
    </citation>
    <scope>NUCLEOTIDE SEQUENCE</scope>
    <source>
        <strain evidence="1">AVDCRST_MAG92</strain>
    </source>
</reference>